<evidence type="ECO:0000259" key="1">
    <source>
        <dbReference type="Pfam" id="PF08495"/>
    </source>
</evidence>
<sequence length="158" mass="16121">MTTRGRRRRTGRVFCSTGYQVPELFDALPAQVPAATVIVGCTTSGQLADGGVDRVGVAMAAWGGDGFDVRTEVSRTASTRVREAGADAAAALAGLEGEHQALLLIGDGLTGNQHEFVGGAFSVAGASVPLVGGCAGSDYSTAAARGTCQVPWPEDRRP</sequence>
<accession>A0ABM7LJV5</accession>
<proteinExistence type="predicted"/>
<dbReference type="InterPro" id="IPR013702">
    <property type="entry name" value="FIST_domain_N"/>
</dbReference>
<organism evidence="2 3">
    <name type="scientific">Actinoplanes ianthinogenes</name>
    <dbReference type="NCBI Taxonomy" id="122358"/>
    <lineage>
        <taxon>Bacteria</taxon>
        <taxon>Bacillati</taxon>
        <taxon>Actinomycetota</taxon>
        <taxon>Actinomycetes</taxon>
        <taxon>Micromonosporales</taxon>
        <taxon>Micromonosporaceae</taxon>
        <taxon>Actinoplanes</taxon>
    </lineage>
</organism>
<protein>
    <recommendedName>
        <fullName evidence="1">FIST domain-containing protein</fullName>
    </recommendedName>
</protein>
<gene>
    <name evidence="2" type="ORF">Aiant_02070</name>
</gene>
<keyword evidence="3" id="KW-1185">Reference proteome</keyword>
<reference evidence="2 3" key="1">
    <citation type="submission" date="2020-08" db="EMBL/GenBank/DDBJ databases">
        <title>Whole genome shotgun sequence of Actinoplanes ianthinogenes NBRC 13996.</title>
        <authorList>
            <person name="Komaki H."/>
            <person name="Tamura T."/>
        </authorList>
    </citation>
    <scope>NUCLEOTIDE SEQUENCE [LARGE SCALE GENOMIC DNA]</scope>
    <source>
        <strain evidence="2 3">NBRC 13996</strain>
    </source>
</reference>
<evidence type="ECO:0000313" key="2">
    <source>
        <dbReference type="EMBL" id="BCJ39550.1"/>
    </source>
</evidence>
<dbReference type="EMBL" id="AP023356">
    <property type="protein sequence ID" value="BCJ39550.1"/>
    <property type="molecule type" value="Genomic_DNA"/>
</dbReference>
<feature type="domain" description="FIST" evidence="1">
    <location>
        <begin position="13"/>
        <end position="141"/>
    </location>
</feature>
<evidence type="ECO:0000313" key="3">
    <source>
        <dbReference type="Proteomes" id="UP000676967"/>
    </source>
</evidence>
<dbReference type="Proteomes" id="UP000676967">
    <property type="component" value="Chromosome"/>
</dbReference>
<dbReference type="Pfam" id="PF08495">
    <property type="entry name" value="FIST"/>
    <property type="match status" value="1"/>
</dbReference>
<name>A0ABM7LJV5_9ACTN</name>